<dbReference type="Gene3D" id="3.40.190.10">
    <property type="entry name" value="Periplasmic binding protein-like II"/>
    <property type="match status" value="1"/>
</dbReference>
<dbReference type="Proteomes" id="UP001199916">
    <property type="component" value="Unassembled WGS sequence"/>
</dbReference>
<organism evidence="7 8">
    <name type="scientific">Paenibacillus profundus</name>
    <dbReference type="NCBI Taxonomy" id="1173085"/>
    <lineage>
        <taxon>Bacteria</taxon>
        <taxon>Bacillati</taxon>
        <taxon>Bacillota</taxon>
        <taxon>Bacilli</taxon>
        <taxon>Bacillales</taxon>
        <taxon>Paenibacillaceae</taxon>
        <taxon>Paenibacillus</taxon>
    </lineage>
</organism>
<dbReference type="PIRSF" id="PIRSF002741">
    <property type="entry name" value="MppA"/>
    <property type="match status" value="1"/>
</dbReference>
<comment type="subcellular location">
    <subcellularLocation>
        <location evidence="1">Cell envelope</location>
    </subcellularLocation>
</comment>
<accession>A0ABS8YCQ4</accession>
<gene>
    <name evidence="7" type="ORF">LQV63_10805</name>
</gene>
<dbReference type="PANTHER" id="PTHR30290:SF10">
    <property type="entry name" value="PERIPLASMIC OLIGOPEPTIDE-BINDING PROTEIN-RELATED"/>
    <property type="match status" value="1"/>
</dbReference>
<dbReference type="InterPro" id="IPR011980">
    <property type="entry name" value="CntA-like"/>
</dbReference>
<dbReference type="EMBL" id="JAJNBZ010000006">
    <property type="protein sequence ID" value="MCE5169803.1"/>
    <property type="molecule type" value="Genomic_DNA"/>
</dbReference>
<name>A0ABS8YCQ4_9BACL</name>
<evidence type="ECO:0000313" key="8">
    <source>
        <dbReference type="Proteomes" id="UP001199916"/>
    </source>
</evidence>
<dbReference type="Pfam" id="PF00496">
    <property type="entry name" value="SBP_bac_5"/>
    <property type="match status" value="1"/>
</dbReference>
<dbReference type="Gene3D" id="3.10.105.10">
    <property type="entry name" value="Dipeptide-binding Protein, Domain 3"/>
    <property type="match status" value="1"/>
</dbReference>
<comment type="similarity">
    <text evidence="2">Belongs to the bacterial solute-binding protein 5 family.</text>
</comment>
<comment type="caution">
    <text evidence="7">The sequence shown here is derived from an EMBL/GenBank/DDBJ whole genome shotgun (WGS) entry which is preliminary data.</text>
</comment>
<proteinExistence type="inferred from homology"/>
<keyword evidence="4 5" id="KW-0732">Signal</keyword>
<feature type="signal peptide" evidence="5">
    <location>
        <begin position="1"/>
        <end position="19"/>
    </location>
</feature>
<evidence type="ECO:0000256" key="3">
    <source>
        <dbReference type="ARBA" id="ARBA00022448"/>
    </source>
</evidence>
<feature type="chain" id="PRO_5046899356" evidence="5">
    <location>
        <begin position="20"/>
        <end position="532"/>
    </location>
</feature>
<evidence type="ECO:0000259" key="6">
    <source>
        <dbReference type="Pfam" id="PF00496"/>
    </source>
</evidence>
<dbReference type="InterPro" id="IPR000914">
    <property type="entry name" value="SBP_5_dom"/>
</dbReference>
<evidence type="ECO:0000256" key="5">
    <source>
        <dbReference type="SAM" id="SignalP"/>
    </source>
</evidence>
<dbReference type="PANTHER" id="PTHR30290">
    <property type="entry name" value="PERIPLASMIC BINDING COMPONENT OF ABC TRANSPORTER"/>
    <property type="match status" value="1"/>
</dbReference>
<dbReference type="InterPro" id="IPR030678">
    <property type="entry name" value="Peptide/Ni-bd"/>
</dbReference>
<reference evidence="7 8" key="1">
    <citation type="submission" date="2021-11" db="EMBL/GenBank/DDBJ databases">
        <title>Draft genome sequence of Paenibacillus profundus YoMME, a new Gram-positive bacteria with exoelectrogenic properties.</title>
        <authorList>
            <person name="Hubenova Y."/>
            <person name="Hubenova E."/>
            <person name="Manasiev Y."/>
            <person name="Peykov S."/>
            <person name="Mitov M."/>
        </authorList>
    </citation>
    <scope>NUCLEOTIDE SEQUENCE [LARGE SCALE GENOMIC DNA]</scope>
    <source>
        <strain evidence="7 8">YoMME</strain>
    </source>
</reference>
<dbReference type="SUPFAM" id="SSF53850">
    <property type="entry name" value="Periplasmic binding protein-like II"/>
    <property type="match status" value="1"/>
</dbReference>
<feature type="domain" description="Solute-binding protein family 5" evidence="6">
    <location>
        <begin position="73"/>
        <end position="448"/>
    </location>
</feature>
<sequence>MLKPWFILMLAVIVIAGCAKESSEAAPSEAKQITVASSTDSGINRLDAASYEGMMQAYPLIYDSLVEYGEKGEIQPALAESWDISPDGKEYTFHLRKDVQFSDGTPFNAEAVKFSVDRWANKPEHDWLLTSKNLKSVEVIDEFTVKLTFTKHYYMTLAELSYPRPFRIMSPTSVEPAGDPEGKFVKAIGTAAWVQAEYIQDVQTVFTPNSTYWGDKSGIDKLTFKVVPDSQSRVLAAQNGTIDIAGGEVSKIPLESLSLLKNGEKTKLATQKGTASYFLVVNDANKAIADKKVRQAINYAVDKQSIARDLFDGTGSPATGILPTTNAYVSEDNNKGYSYNPGMAKQLLNEAGWKDANGDGTVEKEGENLVFSLVLQTEEYPEWKPLAEAVQDQLSKVGIQVELKVLEQASYYDALWKNKDYDLLIYRTYADAFNPLSFLMALFYKTNEAPAVAFGTEQLSSLIDRAAATLTDEERFKAYNDIFQLMNEEAMSVPLFYPDDLFVVNNRISDVQLGATTFRPIVWEKLRLDEQR</sequence>
<keyword evidence="8" id="KW-1185">Reference proteome</keyword>
<dbReference type="InterPro" id="IPR039424">
    <property type="entry name" value="SBP_5"/>
</dbReference>
<evidence type="ECO:0000313" key="7">
    <source>
        <dbReference type="EMBL" id="MCE5169803.1"/>
    </source>
</evidence>
<dbReference type="PROSITE" id="PS51257">
    <property type="entry name" value="PROKAR_LIPOPROTEIN"/>
    <property type="match status" value="1"/>
</dbReference>
<keyword evidence="3" id="KW-0813">Transport</keyword>
<protein>
    <submittedName>
        <fullName evidence="7">Nickel ABC transporter substrate-binding protein</fullName>
    </submittedName>
</protein>
<evidence type="ECO:0000256" key="2">
    <source>
        <dbReference type="ARBA" id="ARBA00005695"/>
    </source>
</evidence>
<evidence type="ECO:0000256" key="4">
    <source>
        <dbReference type="ARBA" id="ARBA00022729"/>
    </source>
</evidence>
<dbReference type="CDD" id="cd08489">
    <property type="entry name" value="PBP2_NikA"/>
    <property type="match status" value="1"/>
</dbReference>
<evidence type="ECO:0000256" key="1">
    <source>
        <dbReference type="ARBA" id="ARBA00004196"/>
    </source>
</evidence>